<reference evidence="2" key="1">
    <citation type="journal article" date="2022" name="Mol. Ecol. Resour.">
        <title>The genomes of chicory, endive, great burdock and yacon provide insights into Asteraceae palaeo-polyploidization history and plant inulin production.</title>
        <authorList>
            <person name="Fan W."/>
            <person name="Wang S."/>
            <person name="Wang H."/>
            <person name="Wang A."/>
            <person name="Jiang F."/>
            <person name="Liu H."/>
            <person name="Zhao H."/>
            <person name="Xu D."/>
            <person name="Zhang Y."/>
        </authorList>
    </citation>
    <scope>NUCLEOTIDE SEQUENCE [LARGE SCALE GENOMIC DNA]</scope>
    <source>
        <strain evidence="2">cv. Punajuju</strain>
    </source>
</reference>
<keyword evidence="2" id="KW-1185">Reference proteome</keyword>
<dbReference type="Proteomes" id="UP001055811">
    <property type="component" value="Linkage Group LG01"/>
</dbReference>
<sequence>MVEHKRSSRNLFGTGLETKTNCPKEYKETSDRSSSLALNSAQVFLPSFHVNSGIRSLRRLNSGRPALLYCKPIDRKLSLSGSLVYWYYNFITRSQDSKPLDPNPEEIAEAMEIDNDGNSVSNGRKSFPPYLMQLPTDLKLKILDSVSGVEIAKVSCVCSELRCLASSHDLWKQKYVAEFGNYKVLWSERSFKERFAKAWEERKRNGNGELCLNRMRRNRFDPFGCNFGGDDDEWLNIALLCLPRVGLADVKND</sequence>
<reference evidence="1 2" key="2">
    <citation type="journal article" date="2022" name="Mol. Ecol. Resour.">
        <title>The genomes of chicory, endive, great burdock and yacon provide insights into Asteraceae paleo-polyploidization history and plant inulin production.</title>
        <authorList>
            <person name="Fan W."/>
            <person name="Wang S."/>
            <person name="Wang H."/>
            <person name="Wang A."/>
            <person name="Jiang F."/>
            <person name="Liu H."/>
            <person name="Zhao H."/>
            <person name="Xu D."/>
            <person name="Zhang Y."/>
        </authorList>
    </citation>
    <scope>NUCLEOTIDE SEQUENCE [LARGE SCALE GENOMIC DNA]</scope>
    <source>
        <strain evidence="2">cv. Punajuju</strain>
        <tissue evidence="1">Leaves</tissue>
    </source>
</reference>
<evidence type="ECO:0000313" key="1">
    <source>
        <dbReference type="EMBL" id="KAI3789156.1"/>
    </source>
</evidence>
<dbReference type="EMBL" id="CM042009">
    <property type="protein sequence ID" value="KAI3789156.1"/>
    <property type="molecule type" value="Genomic_DNA"/>
</dbReference>
<comment type="caution">
    <text evidence="1">The sequence shown here is derived from an EMBL/GenBank/DDBJ whole genome shotgun (WGS) entry which is preliminary data.</text>
</comment>
<name>A0ACB9H0X7_CICIN</name>
<gene>
    <name evidence="1" type="ORF">L2E82_01945</name>
</gene>
<organism evidence="1 2">
    <name type="scientific">Cichorium intybus</name>
    <name type="common">Chicory</name>
    <dbReference type="NCBI Taxonomy" id="13427"/>
    <lineage>
        <taxon>Eukaryota</taxon>
        <taxon>Viridiplantae</taxon>
        <taxon>Streptophyta</taxon>
        <taxon>Embryophyta</taxon>
        <taxon>Tracheophyta</taxon>
        <taxon>Spermatophyta</taxon>
        <taxon>Magnoliopsida</taxon>
        <taxon>eudicotyledons</taxon>
        <taxon>Gunneridae</taxon>
        <taxon>Pentapetalae</taxon>
        <taxon>asterids</taxon>
        <taxon>campanulids</taxon>
        <taxon>Asterales</taxon>
        <taxon>Asteraceae</taxon>
        <taxon>Cichorioideae</taxon>
        <taxon>Cichorieae</taxon>
        <taxon>Cichoriinae</taxon>
        <taxon>Cichorium</taxon>
    </lineage>
</organism>
<proteinExistence type="predicted"/>
<protein>
    <submittedName>
        <fullName evidence="1">Uncharacterized protein</fullName>
    </submittedName>
</protein>
<evidence type="ECO:0000313" key="2">
    <source>
        <dbReference type="Proteomes" id="UP001055811"/>
    </source>
</evidence>
<accession>A0ACB9H0X7</accession>